<evidence type="ECO:0000313" key="5">
    <source>
        <dbReference type="Proteomes" id="UP000824118"/>
    </source>
</evidence>
<comment type="caution">
    <text evidence="4">The sequence shown here is derived from an EMBL/GenBank/DDBJ whole genome shotgun (WGS) entry which is preliminary data.</text>
</comment>
<sequence>MKINRVLNSKTVAAAAILLSALLVAAGVFLLEDRKYMLISMGIVILSFIPFAAMFEGKKPRAREITVTAVMIAIAVVSRAAFFMLPQFKPMTAVVIISGIALGGETGFVVGAMSAFVSNMLVGQGPWTPWQMFALGIIGFISGLIFTEQNFQKKKLIVGIYGFLAAFLIYGFIVDTSTIVMTVYRLNFQAVLAVYLAGVPFNLIHGAATFIFLMLIGNSMIRKLSRIKKKFGILHGK</sequence>
<evidence type="ECO:0000256" key="2">
    <source>
        <dbReference type="ARBA" id="ARBA00022989"/>
    </source>
</evidence>
<protein>
    <submittedName>
        <fullName evidence="4">ECF transporter S component</fullName>
    </submittedName>
</protein>
<evidence type="ECO:0000256" key="3">
    <source>
        <dbReference type="SAM" id="Phobius"/>
    </source>
</evidence>
<organism evidence="4 5">
    <name type="scientific">Candidatus Limousia pullorum</name>
    <dbReference type="NCBI Taxonomy" id="2840860"/>
    <lineage>
        <taxon>Bacteria</taxon>
        <taxon>Bacillati</taxon>
        <taxon>Bacillota</taxon>
        <taxon>Clostridia</taxon>
        <taxon>Eubacteriales</taxon>
        <taxon>Oscillospiraceae</taxon>
        <taxon>Oscillospiraceae incertae sedis</taxon>
        <taxon>Candidatus Limousia</taxon>
    </lineage>
</organism>
<reference evidence="4" key="2">
    <citation type="journal article" date="2021" name="PeerJ">
        <title>Extensive microbial diversity within the chicken gut microbiome revealed by metagenomics and culture.</title>
        <authorList>
            <person name="Gilroy R."/>
            <person name="Ravi A."/>
            <person name="Getino M."/>
            <person name="Pursley I."/>
            <person name="Horton D.L."/>
            <person name="Alikhan N.F."/>
            <person name="Baker D."/>
            <person name="Gharbi K."/>
            <person name="Hall N."/>
            <person name="Watson M."/>
            <person name="Adriaenssens E.M."/>
            <person name="Foster-Nyarko E."/>
            <person name="Jarju S."/>
            <person name="Secka A."/>
            <person name="Antonio M."/>
            <person name="Oren A."/>
            <person name="Chaudhuri R.R."/>
            <person name="La Ragione R."/>
            <person name="Hildebrand F."/>
            <person name="Pallen M.J."/>
        </authorList>
    </citation>
    <scope>NUCLEOTIDE SEQUENCE</scope>
    <source>
        <strain evidence="4">ChiGjej1B1-1684</strain>
    </source>
</reference>
<feature type="transmembrane region" description="Helical" evidence="3">
    <location>
        <begin position="65"/>
        <end position="85"/>
    </location>
</feature>
<keyword evidence="2 3" id="KW-1133">Transmembrane helix</keyword>
<dbReference type="InterPro" id="IPR009825">
    <property type="entry name" value="ECF_substrate-spec-like"/>
</dbReference>
<accession>A0A9D1S7F2</accession>
<gene>
    <name evidence="4" type="ORF">IAD22_01400</name>
</gene>
<dbReference type="Proteomes" id="UP000824118">
    <property type="component" value="Unassembled WGS sequence"/>
</dbReference>
<feature type="transmembrane region" description="Helical" evidence="3">
    <location>
        <begin position="190"/>
        <end position="216"/>
    </location>
</feature>
<feature type="transmembrane region" description="Helical" evidence="3">
    <location>
        <begin position="92"/>
        <end position="117"/>
    </location>
</feature>
<evidence type="ECO:0000256" key="1">
    <source>
        <dbReference type="ARBA" id="ARBA00022692"/>
    </source>
</evidence>
<reference evidence="4" key="1">
    <citation type="submission" date="2020-10" db="EMBL/GenBank/DDBJ databases">
        <authorList>
            <person name="Gilroy R."/>
        </authorList>
    </citation>
    <scope>NUCLEOTIDE SEQUENCE</scope>
    <source>
        <strain evidence="4">ChiGjej1B1-1684</strain>
    </source>
</reference>
<feature type="transmembrane region" description="Helical" evidence="3">
    <location>
        <begin position="12"/>
        <end position="31"/>
    </location>
</feature>
<keyword evidence="1 3" id="KW-0812">Transmembrane</keyword>
<name>A0A9D1S7F2_9FIRM</name>
<dbReference type="EMBL" id="DVNG01000019">
    <property type="protein sequence ID" value="HIU49655.1"/>
    <property type="molecule type" value="Genomic_DNA"/>
</dbReference>
<feature type="transmembrane region" description="Helical" evidence="3">
    <location>
        <begin position="158"/>
        <end position="184"/>
    </location>
</feature>
<evidence type="ECO:0000313" key="4">
    <source>
        <dbReference type="EMBL" id="HIU49655.1"/>
    </source>
</evidence>
<proteinExistence type="predicted"/>
<feature type="transmembrane region" description="Helical" evidence="3">
    <location>
        <begin position="129"/>
        <end position="146"/>
    </location>
</feature>
<keyword evidence="3" id="KW-0472">Membrane</keyword>
<dbReference type="PANTHER" id="PTHR37815">
    <property type="entry name" value="UPF0397 PROTEIN BC_2624-RELATED"/>
    <property type="match status" value="1"/>
</dbReference>
<dbReference type="Pfam" id="PF07155">
    <property type="entry name" value="ECF-ribofla_trS"/>
    <property type="match status" value="1"/>
</dbReference>
<dbReference type="AlphaFoldDB" id="A0A9D1S7F2"/>
<dbReference type="Gene3D" id="1.10.1760.20">
    <property type="match status" value="1"/>
</dbReference>
<dbReference type="PANTHER" id="PTHR37815:SF3">
    <property type="entry name" value="UPF0397 PROTEIN SPR0429"/>
    <property type="match status" value="1"/>
</dbReference>
<feature type="transmembrane region" description="Helical" evidence="3">
    <location>
        <begin position="36"/>
        <end position="53"/>
    </location>
</feature>
<dbReference type="GO" id="GO:0016020">
    <property type="term" value="C:membrane"/>
    <property type="evidence" value="ECO:0007669"/>
    <property type="project" value="InterPro"/>
</dbReference>